<dbReference type="EMBL" id="FQZY01000022">
    <property type="protein sequence ID" value="SHJ91861.1"/>
    <property type="molecule type" value="Genomic_DNA"/>
</dbReference>
<dbReference type="Proteomes" id="UP000184301">
    <property type="component" value="Unassembled WGS sequence"/>
</dbReference>
<dbReference type="RefSeq" id="WP_073108586.1">
    <property type="nucleotide sequence ID" value="NZ_FQZY01000022.1"/>
</dbReference>
<sequence>MAHLKETPCKYYIAFGECSKGREACHTGYCQHCSKYYPRAKVRHINKKKQYNEKQRSNYSA</sequence>
<evidence type="ECO:0000313" key="2">
    <source>
        <dbReference type="Proteomes" id="UP000184301"/>
    </source>
</evidence>
<protein>
    <submittedName>
        <fullName evidence="1">Uncharacterized protein</fullName>
    </submittedName>
</protein>
<name>A0A1M6N851_9FIRM</name>
<dbReference type="AlphaFoldDB" id="A0A1M6N851"/>
<accession>A0A1M6N851</accession>
<proteinExistence type="predicted"/>
<dbReference type="OrthoDB" id="2062503at2"/>
<reference evidence="1 2" key="1">
    <citation type="submission" date="2016-11" db="EMBL/GenBank/DDBJ databases">
        <authorList>
            <person name="Jaros S."/>
            <person name="Januszkiewicz K."/>
            <person name="Wedrychowicz H."/>
        </authorList>
    </citation>
    <scope>NUCLEOTIDE SEQUENCE [LARGE SCALE GENOMIC DNA]</scope>
    <source>
        <strain evidence="1 2">DSM 15480</strain>
    </source>
</reference>
<organism evidence="1 2">
    <name type="scientific">Hespellia stercorisuis DSM 15480</name>
    <dbReference type="NCBI Taxonomy" id="1121950"/>
    <lineage>
        <taxon>Bacteria</taxon>
        <taxon>Bacillati</taxon>
        <taxon>Bacillota</taxon>
        <taxon>Clostridia</taxon>
        <taxon>Lachnospirales</taxon>
        <taxon>Lachnospiraceae</taxon>
        <taxon>Hespellia</taxon>
    </lineage>
</organism>
<evidence type="ECO:0000313" key="1">
    <source>
        <dbReference type="EMBL" id="SHJ91861.1"/>
    </source>
</evidence>
<gene>
    <name evidence="1" type="ORF">SAMN02745243_01729</name>
</gene>
<keyword evidence="2" id="KW-1185">Reference proteome</keyword>